<gene>
    <name evidence="1" type="ORF">CO005_00350</name>
</gene>
<accession>A0A2M7IDE2</accession>
<evidence type="ECO:0008006" key="3">
    <source>
        <dbReference type="Google" id="ProtNLM"/>
    </source>
</evidence>
<dbReference type="PANTHER" id="PTHR35810">
    <property type="entry name" value="CYTOPLASMIC PROTEIN-RELATED"/>
    <property type="match status" value="1"/>
</dbReference>
<dbReference type="PANTHER" id="PTHR35810:SF1">
    <property type="entry name" value="CYTOPLASMIC PROTEIN"/>
    <property type="match status" value="1"/>
</dbReference>
<reference evidence="2" key="1">
    <citation type="submission" date="2017-09" db="EMBL/GenBank/DDBJ databases">
        <title>Depth-based differentiation of microbial function through sediment-hosted aquifers and enrichment of novel symbionts in the deep terrestrial subsurface.</title>
        <authorList>
            <person name="Probst A.J."/>
            <person name="Ladd B."/>
            <person name="Jarett J.K."/>
            <person name="Geller-Mcgrath D.E."/>
            <person name="Sieber C.M.K."/>
            <person name="Emerson J.B."/>
            <person name="Anantharaman K."/>
            <person name="Thomas B.C."/>
            <person name="Malmstrom R."/>
            <person name="Stieglmeier M."/>
            <person name="Klingl A."/>
            <person name="Woyke T."/>
            <person name="Ryan C.M."/>
            <person name="Banfield J.F."/>
        </authorList>
    </citation>
    <scope>NUCLEOTIDE SEQUENCE [LARGE SCALE GENOMIC DNA]</scope>
</reference>
<dbReference type="Pfam" id="PF13310">
    <property type="entry name" value="Virulence_RhuM"/>
    <property type="match status" value="1"/>
</dbReference>
<dbReference type="EMBL" id="PFGU01000008">
    <property type="protein sequence ID" value="PIW73634.1"/>
    <property type="molecule type" value="Genomic_DNA"/>
</dbReference>
<name>A0A2M7IDE2_9BACT</name>
<dbReference type="InterPro" id="IPR011204">
    <property type="entry name" value="Virulence_RhuM-like"/>
</dbReference>
<proteinExistence type="predicted"/>
<dbReference type="AlphaFoldDB" id="A0A2M7IDE2"/>
<organism evidence="1 2">
    <name type="scientific">Candidatus Roizmanbacteria bacterium CG_4_8_14_3_um_filter_34_9</name>
    <dbReference type="NCBI Taxonomy" id="1974832"/>
    <lineage>
        <taxon>Bacteria</taxon>
        <taxon>Candidatus Roizmaniibacteriota</taxon>
    </lineage>
</organism>
<sequence length="171" mass="20355">MKNKSQIIIYKTEDGHTKIDVRFDGDTVWLNQNEIASLFDKGRSTIAEHISNVFKEKELIEKSVSREFRRTGSDGKNYQVQYYNLDVIISVGYRVKSLRGTQFRIWATTQLREYIIKGFVIDDERLKNPDLPFDYFEELTRRISEIRTSERRFYRKITDIYATSVDYDPKD</sequence>
<dbReference type="Proteomes" id="UP000230822">
    <property type="component" value="Unassembled WGS sequence"/>
</dbReference>
<comment type="caution">
    <text evidence="1">The sequence shown here is derived from an EMBL/GenBank/DDBJ whole genome shotgun (WGS) entry which is preliminary data.</text>
</comment>
<evidence type="ECO:0000313" key="2">
    <source>
        <dbReference type="Proteomes" id="UP000230822"/>
    </source>
</evidence>
<feature type="non-terminal residue" evidence="1">
    <location>
        <position position="171"/>
    </location>
</feature>
<evidence type="ECO:0000313" key="1">
    <source>
        <dbReference type="EMBL" id="PIW73634.1"/>
    </source>
</evidence>
<protein>
    <recommendedName>
        <fullName evidence="3">Cell filamentation protein Fic</fullName>
    </recommendedName>
</protein>